<organism evidence="1 2">
    <name type="scientific">Neurospora tetraspora</name>
    <dbReference type="NCBI Taxonomy" id="94610"/>
    <lineage>
        <taxon>Eukaryota</taxon>
        <taxon>Fungi</taxon>
        <taxon>Dikarya</taxon>
        <taxon>Ascomycota</taxon>
        <taxon>Pezizomycotina</taxon>
        <taxon>Sordariomycetes</taxon>
        <taxon>Sordariomycetidae</taxon>
        <taxon>Sordariales</taxon>
        <taxon>Sordariaceae</taxon>
        <taxon>Neurospora</taxon>
    </lineage>
</organism>
<protein>
    <submittedName>
        <fullName evidence="1">Uncharacterized protein</fullName>
    </submittedName>
</protein>
<comment type="caution">
    <text evidence="1">The sequence shown here is derived from an EMBL/GenBank/DDBJ whole genome shotgun (WGS) entry which is preliminary data.</text>
</comment>
<name>A0AAE0MRC5_9PEZI</name>
<proteinExistence type="predicted"/>
<dbReference type="Proteomes" id="UP001278500">
    <property type="component" value="Unassembled WGS sequence"/>
</dbReference>
<gene>
    <name evidence="1" type="ORF">B0H65DRAFT_573265</name>
</gene>
<reference evidence="1" key="1">
    <citation type="journal article" date="2023" name="Mol. Phylogenet. Evol.">
        <title>Genome-scale phylogeny and comparative genomics of the fungal order Sordariales.</title>
        <authorList>
            <person name="Hensen N."/>
            <person name="Bonometti L."/>
            <person name="Westerberg I."/>
            <person name="Brannstrom I.O."/>
            <person name="Guillou S."/>
            <person name="Cros-Aarteil S."/>
            <person name="Calhoun S."/>
            <person name="Haridas S."/>
            <person name="Kuo A."/>
            <person name="Mondo S."/>
            <person name="Pangilinan J."/>
            <person name="Riley R."/>
            <person name="LaButti K."/>
            <person name="Andreopoulos B."/>
            <person name="Lipzen A."/>
            <person name="Chen C."/>
            <person name="Yan M."/>
            <person name="Daum C."/>
            <person name="Ng V."/>
            <person name="Clum A."/>
            <person name="Steindorff A."/>
            <person name="Ohm R.A."/>
            <person name="Martin F."/>
            <person name="Silar P."/>
            <person name="Natvig D.O."/>
            <person name="Lalanne C."/>
            <person name="Gautier V."/>
            <person name="Ament-Velasquez S.L."/>
            <person name="Kruys A."/>
            <person name="Hutchinson M.I."/>
            <person name="Powell A.J."/>
            <person name="Barry K."/>
            <person name="Miller A.N."/>
            <person name="Grigoriev I.V."/>
            <person name="Debuchy R."/>
            <person name="Gladieux P."/>
            <person name="Hiltunen Thoren M."/>
            <person name="Johannesson H."/>
        </authorList>
    </citation>
    <scope>NUCLEOTIDE SEQUENCE</scope>
    <source>
        <strain evidence="1">CBS 560.94</strain>
    </source>
</reference>
<evidence type="ECO:0000313" key="2">
    <source>
        <dbReference type="Proteomes" id="UP001278500"/>
    </source>
</evidence>
<dbReference type="GeneID" id="87867696"/>
<accession>A0AAE0MRC5</accession>
<sequence length="212" mass="23676">MSRAETSETFETVVVSQWLRLFWKTQQLATSGRHTEAHGREGGKPFTPPPDVEPFAVLFRLLISVYQVFSTRITSMPTVGYLSSLPEFSASAHGHANDLDHLSGMSHSTFLVLWYPSFLADLSAVATERLRFAAAVGRQAHKNFPDRASFKSCTIHRSDRIPYTNSDANLFHMLSFSAVLLHDSSTPYLSQTLQKTVVSVSFLRIRQTPVNG</sequence>
<dbReference type="AlphaFoldDB" id="A0AAE0MRC5"/>
<reference evidence="1" key="2">
    <citation type="submission" date="2023-06" db="EMBL/GenBank/DDBJ databases">
        <authorList>
            <consortium name="Lawrence Berkeley National Laboratory"/>
            <person name="Haridas S."/>
            <person name="Hensen N."/>
            <person name="Bonometti L."/>
            <person name="Westerberg I."/>
            <person name="Brannstrom I.O."/>
            <person name="Guillou S."/>
            <person name="Cros-Aarteil S."/>
            <person name="Calhoun S."/>
            <person name="Kuo A."/>
            <person name="Mondo S."/>
            <person name="Pangilinan J."/>
            <person name="Riley R."/>
            <person name="Labutti K."/>
            <person name="Andreopoulos B."/>
            <person name="Lipzen A."/>
            <person name="Chen C."/>
            <person name="Yanf M."/>
            <person name="Daum C."/>
            <person name="Ng V."/>
            <person name="Clum A."/>
            <person name="Steindorff A."/>
            <person name="Ohm R."/>
            <person name="Martin F."/>
            <person name="Silar P."/>
            <person name="Natvig D."/>
            <person name="Lalanne C."/>
            <person name="Gautier V."/>
            <person name="Ament-Velasquez S.L."/>
            <person name="Kruys A."/>
            <person name="Hutchinson M.I."/>
            <person name="Powell A.J."/>
            <person name="Barry K."/>
            <person name="Miller A.N."/>
            <person name="Grigoriev I.V."/>
            <person name="Debuchy R."/>
            <person name="Gladieux P."/>
            <person name="Thoren M.H."/>
            <person name="Johannesson H."/>
        </authorList>
    </citation>
    <scope>NUCLEOTIDE SEQUENCE</scope>
    <source>
        <strain evidence="1">CBS 560.94</strain>
    </source>
</reference>
<evidence type="ECO:0000313" key="1">
    <source>
        <dbReference type="EMBL" id="KAK3344824.1"/>
    </source>
</evidence>
<keyword evidence="2" id="KW-1185">Reference proteome</keyword>
<dbReference type="EMBL" id="JAUEPP010000004">
    <property type="protein sequence ID" value="KAK3344824.1"/>
    <property type="molecule type" value="Genomic_DNA"/>
</dbReference>
<dbReference type="RefSeq" id="XP_062681437.1">
    <property type="nucleotide sequence ID" value="XM_062830542.1"/>
</dbReference>